<evidence type="ECO:0000313" key="15">
    <source>
        <dbReference type="Proteomes" id="UP000183670"/>
    </source>
</evidence>
<dbReference type="GeneID" id="29452278"/>
<evidence type="ECO:0000313" key="8">
    <source>
        <dbReference type="EMBL" id="KAB1325523.1"/>
    </source>
</evidence>
<dbReference type="Proteomes" id="UP001215078">
    <property type="component" value="Unassembled WGS sequence"/>
</dbReference>
<dbReference type="Proteomes" id="UP001214017">
    <property type="component" value="Unassembled WGS sequence"/>
</dbReference>
<feature type="chain" id="PRO_5014269275" evidence="1">
    <location>
        <begin position="21"/>
        <end position="422"/>
    </location>
</feature>
<gene>
    <name evidence="13" type="ORF">DW206_13560</name>
    <name evidence="12" type="ORF">DWV35_15050</name>
    <name evidence="11" type="ORF">DWX70_17465</name>
    <name evidence="8" type="ORF">F3B53_14525</name>
    <name evidence="6" type="ORF">F3B85_22635</name>
    <name evidence="7" type="ORF">F3B90_18635</name>
    <name evidence="5" type="ORF">F3D66_07795</name>
    <name evidence="4" type="ORF">F3D71_06735</name>
    <name evidence="3" type="ORF">F3F25_10055</name>
    <name evidence="2" type="ORF">F3F51_04295</name>
    <name evidence="9" type="ORF">PO240_00970</name>
    <name evidence="10" type="ORF">PQ628_21425</name>
    <name evidence="14" type="ORF">SAMN05192581_100941</name>
</gene>
<dbReference type="EMBL" id="VWFP01000021">
    <property type="protein sequence ID" value="KAA4623546.1"/>
    <property type="molecule type" value="Genomic_DNA"/>
</dbReference>
<evidence type="ECO:0000256" key="1">
    <source>
        <dbReference type="SAM" id="SignalP"/>
    </source>
</evidence>
<evidence type="ECO:0000313" key="14">
    <source>
        <dbReference type="EMBL" id="SDB76482.1"/>
    </source>
</evidence>
<organism evidence="14 15">
    <name type="scientific">Bacteroides ovatus</name>
    <dbReference type="NCBI Taxonomy" id="28116"/>
    <lineage>
        <taxon>Bacteria</taxon>
        <taxon>Pseudomonadati</taxon>
        <taxon>Bacteroidota</taxon>
        <taxon>Bacteroidia</taxon>
        <taxon>Bacteroidales</taxon>
        <taxon>Bacteroidaceae</taxon>
        <taxon>Bacteroides</taxon>
    </lineage>
</organism>
<evidence type="ECO:0000313" key="13">
    <source>
        <dbReference type="EMBL" id="RHH45375.1"/>
    </source>
</evidence>
<dbReference type="Proteomes" id="UP000424805">
    <property type="component" value="Unassembled WGS sequence"/>
</dbReference>
<dbReference type="Proteomes" id="UP000375690">
    <property type="component" value="Unassembled WGS sequence"/>
</dbReference>
<dbReference type="InterPro" id="IPR052159">
    <property type="entry name" value="Competence_DNA_uptake"/>
</dbReference>
<evidence type="ECO:0000313" key="19">
    <source>
        <dbReference type="Proteomes" id="UP000323717"/>
    </source>
</evidence>
<evidence type="ECO:0000313" key="22">
    <source>
        <dbReference type="Proteomes" id="UP000424805"/>
    </source>
</evidence>
<dbReference type="PANTHER" id="PTHR30619:SF1">
    <property type="entry name" value="RECOMBINATION PROTEIN 2"/>
    <property type="match status" value="1"/>
</dbReference>
<dbReference type="Proteomes" id="UP000365824">
    <property type="component" value="Unassembled WGS sequence"/>
</dbReference>
<dbReference type="SUPFAM" id="SSF56281">
    <property type="entry name" value="Metallo-hydrolase/oxidoreductase"/>
    <property type="match status" value="1"/>
</dbReference>
<evidence type="ECO:0000313" key="20">
    <source>
        <dbReference type="Proteomes" id="UP000365824"/>
    </source>
</evidence>
<reference evidence="16 17" key="2">
    <citation type="submission" date="2018-08" db="EMBL/GenBank/DDBJ databases">
        <title>A genome reference for cultivated species of the human gut microbiota.</title>
        <authorList>
            <person name="Zou Y."/>
            <person name="Xue W."/>
            <person name="Luo G."/>
        </authorList>
    </citation>
    <scope>NUCLEOTIDE SEQUENCE [LARGE SCALE GENOMIC DNA]</scope>
    <source>
        <strain evidence="12 18">AF04-46</strain>
        <strain evidence="11 16">AF20-9LB</strain>
        <strain evidence="13 17">AM17-48</strain>
    </source>
</reference>
<dbReference type="EMBL" id="VWLB01000014">
    <property type="protein sequence ID" value="KAA3928948.1"/>
    <property type="molecule type" value="Genomic_DNA"/>
</dbReference>
<dbReference type="EMBL" id="VWKB01000009">
    <property type="protein sequence ID" value="KAA4100952.1"/>
    <property type="molecule type" value="Genomic_DNA"/>
</dbReference>
<dbReference type="Proteomes" id="UP000283329">
    <property type="component" value="Unassembled WGS sequence"/>
</dbReference>
<dbReference type="EMBL" id="VWLE01000061">
    <property type="protein sequence ID" value="KAA3953200.1"/>
    <property type="molecule type" value="Genomic_DNA"/>
</dbReference>
<dbReference type="InterPro" id="IPR036866">
    <property type="entry name" value="RibonucZ/Hydroxyglut_hydro"/>
</dbReference>
<dbReference type="AlphaFoldDB" id="A0A1G6G3E6"/>
<evidence type="ECO:0000313" key="3">
    <source>
        <dbReference type="EMBL" id="KAA3928948.1"/>
    </source>
</evidence>
<dbReference type="EMBL" id="VWGP01000023">
    <property type="protein sequence ID" value="KAA4529070.1"/>
    <property type="molecule type" value="Genomic_DNA"/>
</dbReference>
<reference evidence="9" key="4">
    <citation type="submission" date="2022-10" db="EMBL/GenBank/DDBJ databases">
        <title>Human gut microbiome strain richness.</title>
        <authorList>
            <person name="Chen-Liaw A."/>
        </authorList>
    </citation>
    <scope>NUCLEOTIDE SEQUENCE</scope>
    <source>
        <strain evidence="9">F7_m1001271B151109d0_201107</strain>
        <strain evidence="10">RTP21484st1_H8_RTP21484_190118</strain>
    </source>
</reference>
<dbReference type="EMBL" id="QRJR01000010">
    <property type="protein sequence ID" value="RHH45375.1"/>
    <property type="molecule type" value="Genomic_DNA"/>
</dbReference>
<proteinExistence type="predicted"/>
<dbReference type="Proteomes" id="UP000266492">
    <property type="component" value="Unassembled WGS sequence"/>
</dbReference>
<evidence type="ECO:0000313" key="4">
    <source>
        <dbReference type="EMBL" id="KAA3953200.1"/>
    </source>
</evidence>
<keyword evidence="14" id="KW-0378">Hydrolase</keyword>
<dbReference type="Proteomes" id="UP000460135">
    <property type="component" value="Unassembled WGS sequence"/>
</dbReference>
<dbReference type="EMBL" id="VWFC01000016">
    <property type="protein sequence ID" value="KAB1325523.1"/>
    <property type="molecule type" value="Genomic_DNA"/>
</dbReference>
<evidence type="ECO:0000313" key="16">
    <source>
        <dbReference type="Proteomes" id="UP000266492"/>
    </source>
</evidence>
<feature type="signal peptide" evidence="1">
    <location>
        <begin position="1"/>
        <end position="20"/>
    </location>
</feature>
<protein>
    <submittedName>
        <fullName evidence="14">Metal-dependent hydrolase, beta-lactamase superfamily II</fullName>
    </submittedName>
</protein>
<dbReference type="RefSeq" id="WP_004304648.1">
    <property type="nucleotide sequence ID" value="NZ_BAABYJ010000001.1"/>
</dbReference>
<dbReference type="Proteomes" id="UP000286031">
    <property type="component" value="Unassembled WGS sequence"/>
</dbReference>
<dbReference type="Gene3D" id="3.60.15.10">
    <property type="entry name" value="Ribonuclease Z/Hydroxyacylglutathione hydrolase-like"/>
    <property type="match status" value="1"/>
</dbReference>
<evidence type="ECO:0000313" key="23">
    <source>
        <dbReference type="Proteomes" id="UP000460135"/>
    </source>
</evidence>
<evidence type="ECO:0000313" key="10">
    <source>
        <dbReference type="EMBL" id="MDC7960761.1"/>
    </source>
</evidence>
<dbReference type="EMBL" id="QRVZ01000015">
    <property type="protein sequence ID" value="RGS81754.1"/>
    <property type="molecule type" value="Genomic_DNA"/>
</dbReference>
<dbReference type="Proteomes" id="UP000183670">
    <property type="component" value="Unassembled WGS sequence"/>
</dbReference>
<evidence type="ECO:0000313" key="17">
    <source>
        <dbReference type="Proteomes" id="UP000283329"/>
    </source>
</evidence>
<evidence type="ECO:0000313" key="24">
    <source>
        <dbReference type="Proteomes" id="UP000473905"/>
    </source>
</evidence>
<keyword evidence="1" id="KW-0732">Signal</keyword>
<evidence type="ECO:0000313" key="12">
    <source>
        <dbReference type="EMBL" id="RGX08713.1"/>
    </source>
</evidence>
<dbReference type="EMBL" id="FMYE01000009">
    <property type="protein sequence ID" value="SDB76482.1"/>
    <property type="molecule type" value="Genomic_DNA"/>
</dbReference>
<dbReference type="GO" id="GO:0016787">
    <property type="term" value="F:hydrolase activity"/>
    <property type="evidence" value="ECO:0007669"/>
    <property type="project" value="UniProtKB-KW"/>
</dbReference>
<dbReference type="Proteomes" id="UP000478493">
    <property type="component" value="Unassembled WGS sequence"/>
</dbReference>
<evidence type="ECO:0000313" key="2">
    <source>
        <dbReference type="EMBL" id="KAA3808596.1"/>
    </source>
</evidence>
<evidence type="ECO:0000313" key="18">
    <source>
        <dbReference type="Proteomes" id="UP000286031"/>
    </source>
</evidence>
<dbReference type="PANTHER" id="PTHR30619">
    <property type="entry name" value="DNA INTERNALIZATION/COMPETENCE PROTEIN COMEC/REC2"/>
    <property type="match status" value="1"/>
</dbReference>
<evidence type="ECO:0000313" key="21">
    <source>
        <dbReference type="Proteomes" id="UP000375690"/>
    </source>
</evidence>
<dbReference type="EMBL" id="QSBI01000019">
    <property type="protein sequence ID" value="RGX08713.1"/>
    <property type="molecule type" value="Genomic_DNA"/>
</dbReference>
<reference evidence="19 20" key="3">
    <citation type="journal article" date="2019" name="Nat. Med.">
        <title>A library of human gut bacterial isolates paired with longitudinal multiomics data enables mechanistic microbiome research.</title>
        <authorList>
            <person name="Poyet M."/>
            <person name="Groussin M."/>
            <person name="Gibbons S.M."/>
            <person name="Avila-Pacheco J."/>
            <person name="Jiang X."/>
            <person name="Kearney S.M."/>
            <person name="Perrotta A.R."/>
            <person name="Berdy B."/>
            <person name="Zhao S."/>
            <person name="Lieberman T.D."/>
            <person name="Swanson P.K."/>
            <person name="Smith M."/>
            <person name="Roesemann S."/>
            <person name="Alexander J.E."/>
            <person name="Rich S.A."/>
            <person name="Livny J."/>
            <person name="Vlamakis H."/>
            <person name="Clish C."/>
            <person name="Bullock K."/>
            <person name="Deik A."/>
            <person name="Scott J."/>
            <person name="Pierce K.A."/>
            <person name="Xavier R.J."/>
            <person name="Alm E.J."/>
        </authorList>
    </citation>
    <scope>NUCLEOTIDE SEQUENCE [LARGE SCALE GENOMIC DNA]</scope>
    <source>
        <strain evidence="5 24">BIOML-A134</strain>
        <strain evidence="7 22">BIOML-A15</strain>
        <strain evidence="3 20">BIOML-A160</strain>
        <strain evidence="4 19">BIOML-A163</strain>
        <strain evidence="2 23">BIOML-A183</strain>
        <strain evidence="8 21">BIOML-A2</strain>
        <strain evidence="6 25">BIOML-A41</strain>
    </source>
</reference>
<accession>A0A1G6G3E6</accession>
<dbReference type="KEGG" id="boa:Bovatus_04611"/>
<reference evidence="14 15" key="1">
    <citation type="submission" date="2016-10" db="EMBL/GenBank/DDBJ databases">
        <authorList>
            <person name="de Groot N.N."/>
        </authorList>
    </citation>
    <scope>NUCLEOTIDE SEQUENCE [LARGE SCALE GENOMIC DNA]</scope>
    <source>
        <strain evidence="14 15">NLAE-zl-C500</strain>
    </source>
</reference>
<evidence type="ECO:0000313" key="9">
    <source>
        <dbReference type="EMBL" id="MDC2406440.1"/>
    </source>
</evidence>
<evidence type="ECO:0000313" key="7">
    <source>
        <dbReference type="EMBL" id="KAA4623546.1"/>
    </source>
</evidence>
<evidence type="ECO:0000313" key="11">
    <source>
        <dbReference type="EMBL" id="RGS81754.1"/>
    </source>
</evidence>
<dbReference type="EMBL" id="JAQQPO010000030">
    <property type="protein sequence ID" value="MDC7960761.1"/>
    <property type="molecule type" value="Genomic_DNA"/>
</dbReference>
<sequence>MNSKIFFLGAIMLLPTFASCQQEKPFPDDAVDKVYEYLPEWQAGYLDIHQISTGRGNAAYLIFPDGTTMLLDAGDLGVHSGTQEIMKAVPNDSKRPAEWIAQYIKHFSLPLKNNGALDYALLTHFDTDHIGQNGKLAIEKVGLDYKLTGITHVGNLLNISTLIDRGYPTYDYPTAAKVSGAHISNYKLYVAARDREGKKNEGFVIGSNSQIKLLKDPGSYPTFEVRNIVGNGKIWTGSGTTAKELVPSTASSSEQLNENRCSCGIRITYGNFDYFSAGDILGVEKAPEWFDIETPVARLLGETDVVVANHHAYSDAMCDTYISQVKPQVYVIPVWDYYHPQPATLSRMLSQTLYPGERSVFAAGMVDSNRSRLGEDGLKIKPAGHVVTRVYPGGEKFQIFVLNDRNEAYEILYKTGEIKSNN</sequence>
<dbReference type="EMBL" id="VWLX01000002">
    <property type="protein sequence ID" value="KAA3808596.1"/>
    <property type="molecule type" value="Genomic_DNA"/>
</dbReference>
<evidence type="ECO:0000313" key="5">
    <source>
        <dbReference type="EMBL" id="KAA4100952.1"/>
    </source>
</evidence>
<dbReference type="Proteomes" id="UP000473905">
    <property type="component" value="Unassembled WGS sequence"/>
</dbReference>
<dbReference type="PROSITE" id="PS51257">
    <property type="entry name" value="PROKAR_LIPOPROTEIN"/>
    <property type="match status" value="1"/>
</dbReference>
<name>A0A1G6G3E6_BACOV</name>
<evidence type="ECO:0000313" key="6">
    <source>
        <dbReference type="EMBL" id="KAA4529070.1"/>
    </source>
</evidence>
<dbReference type="Proteomes" id="UP000323717">
    <property type="component" value="Unassembled WGS sequence"/>
</dbReference>
<keyword evidence="24" id="KW-1185">Reference proteome</keyword>
<evidence type="ECO:0000313" key="25">
    <source>
        <dbReference type="Proteomes" id="UP000478493"/>
    </source>
</evidence>
<dbReference type="EMBL" id="JAQNWR010000001">
    <property type="protein sequence ID" value="MDC2406440.1"/>
    <property type="molecule type" value="Genomic_DNA"/>
</dbReference>